<dbReference type="PANTHER" id="PTHR24292:SF45">
    <property type="entry name" value="CYTOCHROME P450 6G1-RELATED"/>
    <property type="match status" value="1"/>
</dbReference>
<evidence type="ECO:0000256" key="4">
    <source>
        <dbReference type="ARBA" id="ARBA00010617"/>
    </source>
</evidence>
<evidence type="ECO:0008006" key="18">
    <source>
        <dbReference type="Google" id="ProtNLM"/>
    </source>
</evidence>
<proteinExistence type="inferred from homology"/>
<dbReference type="SUPFAM" id="SSF48264">
    <property type="entry name" value="Cytochrome P450"/>
    <property type="match status" value="1"/>
</dbReference>
<dbReference type="OrthoDB" id="2789670at2759"/>
<keyword evidence="8" id="KW-0492">Microsome</keyword>
<dbReference type="GO" id="GO:0004497">
    <property type="term" value="F:monooxygenase activity"/>
    <property type="evidence" value="ECO:0007669"/>
    <property type="project" value="UniProtKB-KW"/>
</dbReference>
<comment type="subcellular location">
    <subcellularLocation>
        <location evidence="3">Endoplasmic reticulum membrane</location>
        <topology evidence="3">Peripheral membrane protein</topology>
    </subcellularLocation>
    <subcellularLocation>
        <location evidence="2">Microsome membrane</location>
        <topology evidence="2">Peripheral membrane protein</topology>
    </subcellularLocation>
</comment>
<dbReference type="Pfam" id="PF00067">
    <property type="entry name" value="p450"/>
    <property type="match status" value="1"/>
</dbReference>
<keyword evidence="15" id="KW-1133">Transmembrane helix</keyword>
<evidence type="ECO:0000256" key="6">
    <source>
        <dbReference type="ARBA" id="ARBA00022723"/>
    </source>
</evidence>
<dbReference type="GO" id="GO:0005506">
    <property type="term" value="F:iron ion binding"/>
    <property type="evidence" value="ECO:0007669"/>
    <property type="project" value="InterPro"/>
</dbReference>
<dbReference type="Proteomes" id="UP001153709">
    <property type="component" value="Chromosome 4"/>
</dbReference>
<accession>A0A9N9SW71</accession>
<keyword evidence="9 14" id="KW-0560">Oxidoreductase</keyword>
<gene>
    <name evidence="16" type="ORF">DIABBA_LOCUS6605</name>
</gene>
<dbReference type="InterPro" id="IPR050476">
    <property type="entry name" value="Insect_CytP450_Detox"/>
</dbReference>
<evidence type="ECO:0000256" key="14">
    <source>
        <dbReference type="RuleBase" id="RU000461"/>
    </source>
</evidence>
<comment type="cofactor">
    <cofactor evidence="1 13">
        <name>heme</name>
        <dbReference type="ChEBI" id="CHEBI:30413"/>
    </cofactor>
</comment>
<dbReference type="PRINTS" id="PR00385">
    <property type="entry name" value="P450"/>
</dbReference>
<dbReference type="PANTHER" id="PTHR24292">
    <property type="entry name" value="CYTOCHROME P450"/>
    <property type="match status" value="1"/>
</dbReference>
<dbReference type="InterPro" id="IPR017972">
    <property type="entry name" value="Cyt_P450_CS"/>
</dbReference>
<dbReference type="PRINTS" id="PR00463">
    <property type="entry name" value="EP450I"/>
</dbReference>
<keyword evidence="11 14" id="KW-0503">Monooxygenase</keyword>
<evidence type="ECO:0000256" key="12">
    <source>
        <dbReference type="ARBA" id="ARBA00023136"/>
    </source>
</evidence>
<evidence type="ECO:0000313" key="17">
    <source>
        <dbReference type="Proteomes" id="UP001153709"/>
    </source>
</evidence>
<dbReference type="InterPro" id="IPR002401">
    <property type="entry name" value="Cyt_P450_E_grp-I"/>
</dbReference>
<evidence type="ECO:0000256" key="8">
    <source>
        <dbReference type="ARBA" id="ARBA00022848"/>
    </source>
</evidence>
<dbReference type="AlphaFoldDB" id="A0A9N9SW71"/>
<evidence type="ECO:0000256" key="10">
    <source>
        <dbReference type="ARBA" id="ARBA00023004"/>
    </source>
</evidence>
<comment type="similarity">
    <text evidence="4 14">Belongs to the cytochrome P450 family.</text>
</comment>
<dbReference type="FunFam" id="1.10.630.10:FF:000042">
    <property type="entry name" value="Cytochrome P450"/>
    <property type="match status" value="1"/>
</dbReference>
<name>A0A9N9SW71_DIABA</name>
<keyword evidence="5 13" id="KW-0349">Heme</keyword>
<evidence type="ECO:0000256" key="2">
    <source>
        <dbReference type="ARBA" id="ARBA00004174"/>
    </source>
</evidence>
<evidence type="ECO:0000256" key="13">
    <source>
        <dbReference type="PIRSR" id="PIRSR602401-1"/>
    </source>
</evidence>
<sequence>MLSARMWGIFLLVIIGLLVLGVYQINIYFRQKHKYWQKRGVFSPEVAPIIGHFLDVFLCRQNIVEYIKQYYDKIDKPYFGLYVFDEPFFVVKDALLAKQILVKDFNHFRDRNVASPDHNLIIQNFMFNQKSPTWKQDRSNLTPIFSPTKLKEMFPIIKTCGLNFMDYLKRCEGILDAKEAASRFSTDIISQCAFGIDSHNYEKDLSTFQKYGNKCFDLSFRNSFSQTIYVLKPQWVNKLKLEFLPTDASNYLCNIVLNTMKSRRDTERRNDVIDALKDMKENNKFDDRDSDIAISGIVFQFFLAGYESTSTTTAFVLYNLAKNIYIQEKLRNEIRCSLKKHGSLTYDAIMDIPYLDMCVDESLRMYPVLPFYERKCNEDYHVPNSEVIIEKGKAVLIPSYAFHMDEKYFPNPNIFDPERFSHKIDHTNGIFYMPFGEGPRKCLGARLGKLTTKVAVLLTIINFEITPCDKTPDHIEFEPKSLVLQSKVGVPLMFKRFNIEESL</sequence>
<dbReference type="CDD" id="cd11056">
    <property type="entry name" value="CYP6-like"/>
    <property type="match status" value="1"/>
</dbReference>
<keyword evidence="10 13" id="KW-0408">Iron</keyword>
<evidence type="ECO:0000256" key="5">
    <source>
        <dbReference type="ARBA" id="ARBA00022617"/>
    </source>
</evidence>
<dbReference type="InterPro" id="IPR001128">
    <property type="entry name" value="Cyt_P450"/>
</dbReference>
<keyword evidence="7" id="KW-0256">Endoplasmic reticulum</keyword>
<dbReference type="GO" id="GO:0020037">
    <property type="term" value="F:heme binding"/>
    <property type="evidence" value="ECO:0007669"/>
    <property type="project" value="InterPro"/>
</dbReference>
<evidence type="ECO:0000256" key="15">
    <source>
        <dbReference type="SAM" id="Phobius"/>
    </source>
</evidence>
<dbReference type="EMBL" id="OU898279">
    <property type="protein sequence ID" value="CAG9833188.1"/>
    <property type="molecule type" value="Genomic_DNA"/>
</dbReference>
<organism evidence="16 17">
    <name type="scientific">Diabrotica balteata</name>
    <name type="common">Banded cucumber beetle</name>
    <dbReference type="NCBI Taxonomy" id="107213"/>
    <lineage>
        <taxon>Eukaryota</taxon>
        <taxon>Metazoa</taxon>
        <taxon>Ecdysozoa</taxon>
        <taxon>Arthropoda</taxon>
        <taxon>Hexapoda</taxon>
        <taxon>Insecta</taxon>
        <taxon>Pterygota</taxon>
        <taxon>Neoptera</taxon>
        <taxon>Endopterygota</taxon>
        <taxon>Coleoptera</taxon>
        <taxon>Polyphaga</taxon>
        <taxon>Cucujiformia</taxon>
        <taxon>Chrysomeloidea</taxon>
        <taxon>Chrysomelidae</taxon>
        <taxon>Galerucinae</taxon>
        <taxon>Diabroticina</taxon>
        <taxon>Diabroticites</taxon>
        <taxon>Diabrotica</taxon>
    </lineage>
</organism>
<evidence type="ECO:0000256" key="11">
    <source>
        <dbReference type="ARBA" id="ARBA00023033"/>
    </source>
</evidence>
<evidence type="ECO:0000256" key="3">
    <source>
        <dbReference type="ARBA" id="ARBA00004406"/>
    </source>
</evidence>
<feature type="binding site" description="axial binding residue" evidence="13">
    <location>
        <position position="442"/>
    </location>
    <ligand>
        <name>heme</name>
        <dbReference type="ChEBI" id="CHEBI:30413"/>
    </ligand>
    <ligandPart>
        <name>Fe</name>
        <dbReference type="ChEBI" id="CHEBI:18248"/>
    </ligandPart>
</feature>
<keyword evidence="12 15" id="KW-0472">Membrane</keyword>
<evidence type="ECO:0000313" key="16">
    <source>
        <dbReference type="EMBL" id="CAG9833188.1"/>
    </source>
</evidence>
<keyword evidence="15" id="KW-0812">Transmembrane</keyword>
<dbReference type="Gene3D" id="1.10.630.10">
    <property type="entry name" value="Cytochrome P450"/>
    <property type="match status" value="1"/>
</dbReference>
<feature type="transmembrane region" description="Helical" evidence="15">
    <location>
        <begin position="6"/>
        <end position="29"/>
    </location>
</feature>
<dbReference type="InterPro" id="IPR036396">
    <property type="entry name" value="Cyt_P450_sf"/>
</dbReference>
<keyword evidence="6 13" id="KW-0479">Metal-binding</keyword>
<keyword evidence="17" id="KW-1185">Reference proteome</keyword>
<dbReference type="GO" id="GO:0005789">
    <property type="term" value="C:endoplasmic reticulum membrane"/>
    <property type="evidence" value="ECO:0007669"/>
    <property type="project" value="UniProtKB-SubCell"/>
</dbReference>
<evidence type="ECO:0000256" key="7">
    <source>
        <dbReference type="ARBA" id="ARBA00022824"/>
    </source>
</evidence>
<evidence type="ECO:0000256" key="9">
    <source>
        <dbReference type="ARBA" id="ARBA00023002"/>
    </source>
</evidence>
<evidence type="ECO:0000256" key="1">
    <source>
        <dbReference type="ARBA" id="ARBA00001971"/>
    </source>
</evidence>
<protein>
    <recommendedName>
        <fullName evidence="18">Cytochrome P450</fullName>
    </recommendedName>
</protein>
<dbReference type="PROSITE" id="PS00086">
    <property type="entry name" value="CYTOCHROME_P450"/>
    <property type="match status" value="1"/>
</dbReference>
<reference evidence="16" key="1">
    <citation type="submission" date="2022-01" db="EMBL/GenBank/DDBJ databases">
        <authorList>
            <person name="King R."/>
        </authorList>
    </citation>
    <scope>NUCLEOTIDE SEQUENCE</scope>
</reference>
<dbReference type="GO" id="GO:0016705">
    <property type="term" value="F:oxidoreductase activity, acting on paired donors, with incorporation or reduction of molecular oxygen"/>
    <property type="evidence" value="ECO:0007669"/>
    <property type="project" value="InterPro"/>
</dbReference>